<dbReference type="eggNOG" id="ENOG502QT9W">
    <property type="taxonomic scope" value="Eukaryota"/>
</dbReference>
<dbReference type="AlphaFoldDB" id="D7FUV6"/>
<dbReference type="InterPro" id="IPR046834">
    <property type="entry name" value="ABC_ATPase_C"/>
</dbReference>
<evidence type="ECO:0000313" key="3">
    <source>
        <dbReference type="EMBL" id="CBJ31762.1"/>
    </source>
</evidence>
<dbReference type="EMBL" id="FN648465">
    <property type="protein sequence ID" value="CBJ31762.1"/>
    <property type="molecule type" value="Genomic_DNA"/>
</dbReference>
<feature type="domain" description="ATPase of the ABC class C-terminal" evidence="1">
    <location>
        <begin position="13"/>
        <end position="68"/>
    </location>
</feature>
<sequence length="265" mass="28777">MGKMDNNEHGKNRNCDVRAEDGRCVNCVDITPFIDNLPFGKSTDQFTTPDASGSTSQATNIVEALEAEKEPITPFISRVRALYETMSVSSILVIGGCGDYFEVADTVIMMDCYVPKDVTAEAKRIAADETVGGGGGVKRHKTFHLAGGARVPQARTYASRGKVVARSKDKIQYGDVDIDLGGVEQLVETSQTRAVADALDMLARSAMARKLPVKDLLDFLEAEMDAKGLDALMPGAFMAKYARPRRFEVAAAINRYREGKVEQNG</sequence>
<dbReference type="Pfam" id="PF21117">
    <property type="entry name" value="MRB1590_C"/>
    <property type="match status" value="1"/>
</dbReference>
<dbReference type="OrthoDB" id="189459at2759"/>
<name>D7FUV6_ECTSI</name>
<evidence type="ECO:0000313" key="4">
    <source>
        <dbReference type="Proteomes" id="UP000002630"/>
    </source>
</evidence>
<keyword evidence="4" id="KW-1185">Reference proteome</keyword>
<dbReference type="STRING" id="2880.D7FUV6"/>
<dbReference type="OMA" id="PGAFMAK"/>
<reference evidence="3 4" key="1">
    <citation type="journal article" date="2010" name="Nature">
        <title>The Ectocarpus genome and the independent evolution of multicellularity in brown algae.</title>
        <authorList>
            <person name="Cock J.M."/>
            <person name="Sterck L."/>
            <person name="Rouze P."/>
            <person name="Scornet D."/>
            <person name="Allen A.E."/>
            <person name="Amoutzias G."/>
            <person name="Anthouard V."/>
            <person name="Artiguenave F."/>
            <person name="Aury J.M."/>
            <person name="Badger J.H."/>
            <person name="Beszteri B."/>
            <person name="Billiau K."/>
            <person name="Bonnet E."/>
            <person name="Bothwell J.H."/>
            <person name="Bowler C."/>
            <person name="Boyen C."/>
            <person name="Brownlee C."/>
            <person name="Carrano C.J."/>
            <person name="Charrier B."/>
            <person name="Cho G.Y."/>
            <person name="Coelho S.M."/>
            <person name="Collen J."/>
            <person name="Corre E."/>
            <person name="Da Silva C."/>
            <person name="Delage L."/>
            <person name="Delaroque N."/>
            <person name="Dittami S.M."/>
            <person name="Doulbeau S."/>
            <person name="Elias M."/>
            <person name="Farnham G."/>
            <person name="Gachon C.M."/>
            <person name="Gschloessl B."/>
            <person name="Heesch S."/>
            <person name="Jabbari K."/>
            <person name="Jubin C."/>
            <person name="Kawai H."/>
            <person name="Kimura K."/>
            <person name="Kloareg B."/>
            <person name="Kupper F.C."/>
            <person name="Lang D."/>
            <person name="Le Bail A."/>
            <person name="Leblanc C."/>
            <person name="Lerouge P."/>
            <person name="Lohr M."/>
            <person name="Lopez P.J."/>
            <person name="Martens C."/>
            <person name="Maumus F."/>
            <person name="Michel G."/>
            <person name="Miranda-Saavedra D."/>
            <person name="Morales J."/>
            <person name="Moreau H."/>
            <person name="Motomura T."/>
            <person name="Nagasato C."/>
            <person name="Napoli C.A."/>
            <person name="Nelson D.R."/>
            <person name="Nyvall-Collen P."/>
            <person name="Peters A.F."/>
            <person name="Pommier C."/>
            <person name="Potin P."/>
            <person name="Poulain J."/>
            <person name="Quesneville H."/>
            <person name="Read B."/>
            <person name="Rensing S.A."/>
            <person name="Ritter A."/>
            <person name="Rousvoal S."/>
            <person name="Samanta M."/>
            <person name="Samson G."/>
            <person name="Schroeder D.C."/>
            <person name="Segurens B."/>
            <person name="Strittmatter M."/>
            <person name="Tonon T."/>
            <person name="Tregear J.W."/>
            <person name="Valentin K."/>
            <person name="von Dassow P."/>
            <person name="Yamagishi T."/>
            <person name="Van de Peer Y."/>
            <person name="Wincker P."/>
        </authorList>
    </citation>
    <scope>NUCLEOTIDE SEQUENCE [LARGE SCALE GENOMIC DNA]</scope>
    <source>
        <strain evidence="4">Ec32 / CCAP1310/4</strain>
    </source>
</reference>
<dbReference type="Pfam" id="PF09818">
    <property type="entry name" value="ABC_ATPase"/>
    <property type="match status" value="1"/>
</dbReference>
<accession>D7FUV6</accession>
<protein>
    <submittedName>
        <fullName evidence="3">Predicted ATPase of the ABC class</fullName>
    </submittedName>
</protein>
<dbReference type="InParanoid" id="D7FUV6"/>
<dbReference type="Proteomes" id="UP000002630">
    <property type="component" value="Linkage Group LG27"/>
</dbReference>
<dbReference type="PANTHER" id="PTHR38149:SF1">
    <property type="entry name" value="ATPASE"/>
    <property type="match status" value="1"/>
</dbReference>
<feature type="domain" description="MRB1590-like C-terminal" evidence="2">
    <location>
        <begin position="162"/>
        <end position="261"/>
    </location>
</feature>
<dbReference type="PANTHER" id="PTHR38149">
    <property type="entry name" value="ATPASE"/>
    <property type="match status" value="1"/>
</dbReference>
<dbReference type="EMBL" id="FN649752">
    <property type="protein sequence ID" value="CBJ31762.1"/>
    <property type="molecule type" value="Genomic_DNA"/>
</dbReference>
<gene>
    <name evidence="3" type="ORF">Esi_0280_0006</name>
</gene>
<dbReference type="InterPro" id="IPR019195">
    <property type="entry name" value="ABC_ATPase_put"/>
</dbReference>
<dbReference type="InterPro" id="IPR049069">
    <property type="entry name" value="MRB1590-like_C"/>
</dbReference>
<evidence type="ECO:0000259" key="1">
    <source>
        <dbReference type="Pfam" id="PF09818"/>
    </source>
</evidence>
<evidence type="ECO:0000259" key="2">
    <source>
        <dbReference type="Pfam" id="PF21117"/>
    </source>
</evidence>
<proteinExistence type="predicted"/>
<organism evidence="3 4">
    <name type="scientific">Ectocarpus siliculosus</name>
    <name type="common">Brown alga</name>
    <name type="synonym">Conferva siliculosa</name>
    <dbReference type="NCBI Taxonomy" id="2880"/>
    <lineage>
        <taxon>Eukaryota</taxon>
        <taxon>Sar</taxon>
        <taxon>Stramenopiles</taxon>
        <taxon>Ochrophyta</taxon>
        <taxon>PX clade</taxon>
        <taxon>Phaeophyceae</taxon>
        <taxon>Ectocarpales</taxon>
        <taxon>Ectocarpaceae</taxon>
        <taxon>Ectocarpus</taxon>
    </lineage>
</organism>